<dbReference type="InterPro" id="IPR020533">
    <property type="entry name" value="Developmental_reg_ULTRAPETALA"/>
</dbReference>
<dbReference type="GO" id="GO:0005829">
    <property type="term" value="C:cytosol"/>
    <property type="evidence" value="ECO:0007669"/>
    <property type="project" value="TreeGrafter"/>
</dbReference>
<dbReference type="Proteomes" id="UP001180020">
    <property type="component" value="Unassembled WGS sequence"/>
</dbReference>
<dbReference type="AlphaFoldDB" id="A0AAV9DTA5"/>
<evidence type="ECO:0000259" key="2">
    <source>
        <dbReference type="Pfam" id="PF23293"/>
    </source>
</evidence>
<organism evidence="3 4">
    <name type="scientific">Acorus calamus</name>
    <name type="common">Sweet flag</name>
    <dbReference type="NCBI Taxonomy" id="4465"/>
    <lineage>
        <taxon>Eukaryota</taxon>
        <taxon>Viridiplantae</taxon>
        <taxon>Streptophyta</taxon>
        <taxon>Embryophyta</taxon>
        <taxon>Tracheophyta</taxon>
        <taxon>Spermatophyta</taxon>
        <taxon>Magnoliopsida</taxon>
        <taxon>Liliopsida</taxon>
        <taxon>Acoraceae</taxon>
        <taxon>Acorus</taxon>
    </lineage>
</organism>
<keyword evidence="4" id="KW-1185">Reference proteome</keyword>
<evidence type="ECO:0000259" key="1">
    <source>
        <dbReference type="Pfam" id="PF23292"/>
    </source>
</evidence>
<dbReference type="PANTHER" id="PTHR34053:SF1">
    <property type="entry name" value="PROTEIN ULTRAPETALA 1"/>
    <property type="match status" value="1"/>
</dbReference>
<dbReference type="InterPro" id="IPR057011">
    <property type="entry name" value="ULT1/2_SAND"/>
</dbReference>
<dbReference type="PANTHER" id="PTHR34053">
    <property type="entry name" value="PROTEIN ULTRAPETALA 1"/>
    <property type="match status" value="1"/>
</dbReference>
<protein>
    <submittedName>
        <fullName evidence="3">Protein ULTRAPETALA 1</fullName>
    </submittedName>
</protein>
<dbReference type="GO" id="GO:0005634">
    <property type="term" value="C:nucleus"/>
    <property type="evidence" value="ECO:0007669"/>
    <property type="project" value="TreeGrafter"/>
</dbReference>
<proteinExistence type="predicted"/>
<sequence length="242" mass="27153">MASGGEKDVEVLFSDEELNEISGLKRGADFVEVTCGCTSHRYGDAVGRLRIFGNGDLEITCECTPGCQEDKLTPAAFEKHSERETARKWKSNVWVIDKALKTANGSQKSHNGKTCHRDEFLRCTRCNKVRRFRLRSKEECRIYHDASLDCNWKCSDLKLDRHRSLVNITQNFPRSSKDLKASFHGTETHVLCLIDAESPQYASKSHVMTMVSERAAKHIEDALVPHHAADAPLVSVSGTESE</sequence>
<dbReference type="Pfam" id="PF23293">
    <property type="entry name" value="zf_ULT1"/>
    <property type="match status" value="1"/>
</dbReference>
<evidence type="ECO:0000313" key="4">
    <source>
        <dbReference type="Proteomes" id="UP001180020"/>
    </source>
</evidence>
<dbReference type="EMBL" id="JAUJYO010000011">
    <property type="protein sequence ID" value="KAK1303232.1"/>
    <property type="molecule type" value="Genomic_DNA"/>
</dbReference>
<feature type="domain" description="ULTRAPETALA1/2 SAND" evidence="1">
    <location>
        <begin position="21"/>
        <end position="98"/>
    </location>
</feature>
<evidence type="ECO:0000313" key="3">
    <source>
        <dbReference type="EMBL" id="KAK1303232.1"/>
    </source>
</evidence>
<dbReference type="InterPro" id="IPR057012">
    <property type="entry name" value="ULT1/2_Znf"/>
</dbReference>
<dbReference type="Pfam" id="PF23292">
    <property type="entry name" value="SAND_ULT1"/>
    <property type="match status" value="1"/>
</dbReference>
<name>A0AAV9DTA5_ACOCL</name>
<accession>A0AAV9DTA5</accession>
<reference evidence="3" key="1">
    <citation type="journal article" date="2023" name="Nat. Commun.">
        <title>Diploid and tetraploid genomes of Acorus and the evolution of monocots.</title>
        <authorList>
            <person name="Ma L."/>
            <person name="Liu K.W."/>
            <person name="Li Z."/>
            <person name="Hsiao Y.Y."/>
            <person name="Qi Y."/>
            <person name="Fu T."/>
            <person name="Tang G.D."/>
            <person name="Zhang D."/>
            <person name="Sun W.H."/>
            <person name="Liu D.K."/>
            <person name="Li Y."/>
            <person name="Chen G.Z."/>
            <person name="Liu X.D."/>
            <person name="Liao X.Y."/>
            <person name="Jiang Y.T."/>
            <person name="Yu X."/>
            <person name="Hao Y."/>
            <person name="Huang J."/>
            <person name="Zhao X.W."/>
            <person name="Ke S."/>
            <person name="Chen Y.Y."/>
            <person name="Wu W.L."/>
            <person name="Hsu J.L."/>
            <person name="Lin Y.F."/>
            <person name="Huang M.D."/>
            <person name="Li C.Y."/>
            <person name="Huang L."/>
            <person name="Wang Z.W."/>
            <person name="Zhao X."/>
            <person name="Zhong W.Y."/>
            <person name="Peng D.H."/>
            <person name="Ahmad S."/>
            <person name="Lan S."/>
            <person name="Zhang J.S."/>
            <person name="Tsai W.C."/>
            <person name="Van de Peer Y."/>
            <person name="Liu Z.J."/>
        </authorList>
    </citation>
    <scope>NUCLEOTIDE SEQUENCE</scope>
    <source>
        <strain evidence="3">CP</strain>
    </source>
</reference>
<reference evidence="3" key="2">
    <citation type="submission" date="2023-06" db="EMBL/GenBank/DDBJ databases">
        <authorList>
            <person name="Ma L."/>
            <person name="Liu K.-W."/>
            <person name="Li Z."/>
            <person name="Hsiao Y.-Y."/>
            <person name="Qi Y."/>
            <person name="Fu T."/>
            <person name="Tang G."/>
            <person name="Zhang D."/>
            <person name="Sun W.-H."/>
            <person name="Liu D.-K."/>
            <person name="Li Y."/>
            <person name="Chen G.-Z."/>
            <person name="Liu X.-D."/>
            <person name="Liao X.-Y."/>
            <person name="Jiang Y.-T."/>
            <person name="Yu X."/>
            <person name="Hao Y."/>
            <person name="Huang J."/>
            <person name="Zhao X.-W."/>
            <person name="Ke S."/>
            <person name="Chen Y.-Y."/>
            <person name="Wu W.-L."/>
            <person name="Hsu J.-L."/>
            <person name="Lin Y.-F."/>
            <person name="Huang M.-D."/>
            <person name="Li C.-Y."/>
            <person name="Huang L."/>
            <person name="Wang Z.-W."/>
            <person name="Zhao X."/>
            <person name="Zhong W.-Y."/>
            <person name="Peng D.-H."/>
            <person name="Ahmad S."/>
            <person name="Lan S."/>
            <person name="Zhang J.-S."/>
            <person name="Tsai W.-C."/>
            <person name="Van De Peer Y."/>
            <person name="Liu Z.-J."/>
        </authorList>
    </citation>
    <scope>NUCLEOTIDE SEQUENCE</scope>
    <source>
        <strain evidence="3">CP</strain>
        <tissue evidence="3">Leaves</tissue>
    </source>
</reference>
<comment type="caution">
    <text evidence="3">The sequence shown here is derived from an EMBL/GenBank/DDBJ whole genome shotgun (WGS) entry which is preliminary data.</text>
</comment>
<gene>
    <name evidence="3" type="primary">ULT1</name>
    <name evidence="3" type="ORF">QJS10_CPB11g00966</name>
</gene>
<feature type="domain" description="ULTRAPETALA1/2 zinc finger" evidence="2">
    <location>
        <begin position="116"/>
        <end position="162"/>
    </location>
</feature>